<accession>A0ABT6RBQ6</accession>
<gene>
    <name evidence="1" type="ORF">QJ048_09500</name>
</gene>
<organism evidence="1 2">
    <name type="scientific">Pinibacter soli</name>
    <dbReference type="NCBI Taxonomy" id="3044211"/>
    <lineage>
        <taxon>Bacteria</taxon>
        <taxon>Pseudomonadati</taxon>
        <taxon>Bacteroidota</taxon>
        <taxon>Chitinophagia</taxon>
        <taxon>Chitinophagales</taxon>
        <taxon>Chitinophagaceae</taxon>
        <taxon>Pinibacter</taxon>
    </lineage>
</organism>
<evidence type="ECO:0000313" key="1">
    <source>
        <dbReference type="EMBL" id="MDI3320006.1"/>
    </source>
</evidence>
<name>A0ABT6RBQ6_9BACT</name>
<dbReference type="Proteomes" id="UP001226434">
    <property type="component" value="Unassembled WGS sequence"/>
</dbReference>
<comment type="caution">
    <text evidence="1">The sequence shown here is derived from an EMBL/GenBank/DDBJ whole genome shotgun (WGS) entry which is preliminary data.</text>
</comment>
<protein>
    <submittedName>
        <fullName evidence="1">Uncharacterized protein</fullName>
    </submittedName>
</protein>
<dbReference type="EMBL" id="JASBRG010000005">
    <property type="protein sequence ID" value="MDI3320006.1"/>
    <property type="molecule type" value="Genomic_DNA"/>
</dbReference>
<keyword evidence="2" id="KW-1185">Reference proteome</keyword>
<sequence length="1033" mass="116127">MRKILITILLCIGTVAMYAQYNGMDSVMIGSSNIKTLIYPRAANRVPGKKYAVMIHYNSDSTIGADLSLMFKTGFPRQVANGKVQGTIADSIIHVCPQAYTAGALKTPDMFNQVMDYIAASLPWDSTKWTNGMYKYICLTGIAQGANDAWDAIAWYGTGNGELKYTLKISHAVFSSLPNIYPASQAFDNYMGTTTKFFHEQNTNSCCTYGPAQSISTTLSGQGGGTISTFTLMSFAGNGYNNLVWDSVFSPVAIDTIKNIYRWLLQMPGAPTGPVSQKIKVYESSVYDLSGRINHKDRPFNYFDGFETVDPANGDNTFNAQWLYDEKGKLRLIKGDTTSAIPGSGRDQAYFNGDPSYTPAFAGYYFPGKRGRCIVIDLNNDPYIKDALRTQGKKWKITDIYGYENNFEPNDTLYFYNFDKVIEETDVRKIPYMISRPDSTMTPFAYLVTTGGTASTPAWRFVDGLADSMRYIMIRNTLQQRSGYISTAYHNELVFYGIPPYTKDTAKAWGSYTGPLPKQTTIYDKLGVNTGVQIDTNTIGFLKNIRQYVNVDWYDTDTAAATKYKQLFNADYFPGYLLWNQYWRNKHLNHWLAVFGASKRAGKEAGFSVRNNIDTVFSEPGDWLHYKSHGRLFYQLAYKWGNNQSLNGSKYRWFNDTTISGYSQNWHNYLELGNEDDTYEPPAVSAAKLIMAVNGNMNRLGDTLGIRNADPGTKIIYAGQTYPDTSRIRTVMLLAYAMMKDTTTRLFDVFSYHDYSRSLDTASNVVGPTYEEQIGNGGMVPERNHWFQECDQIAKYIYRITRDTTIQTWNTEYGWDNNPFRSTTTADLAATFTTTGVPMIAGYDSVQSKAIAMMRIDLIMCATALMGCTEFNAHNGNLDQTNNVPVNFYTTGYGGGTYALSTKFPNYYSKRWMVQRMGNYYIDQVMSKDSTGLWVMKWRNKNATDSVMYSIWKGTETGATTPATFSVTPVISNSYQKEVYNFSTQASTITTVSATGLTVNITAGEMPIFLFAKEAGQSADPIINFRRGRFRIQ</sequence>
<evidence type="ECO:0000313" key="2">
    <source>
        <dbReference type="Proteomes" id="UP001226434"/>
    </source>
</evidence>
<reference evidence="1 2" key="1">
    <citation type="submission" date="2023-05" db="EMBL/GenBank/DDBJ databases">
        <title>Genome sequence of Pinibacter sp. MAH-24.</title>
        <authorList>
            <person name="Huq M.A."/>
        </authorList>
    </citation>
    <scope>NUCLEOTIDE SEQUENCE [LARGE SCALE GENOMIC DNA]</scope>
    <source>
        <strain evidence="1 2">MAH-24</strain>
    </source>
</reference>
<proteinExistence type="predicted"/>
<dbReference type="RefSeq" id="WP_282334106.1">
    <property type="nucleotide sequence ID" value="NZ_JASBRG010000005.1"/>
</dbReference>